<dbReference type="GeneID" id="20249439"/>
<keyword evidence="4 10" id="KW-0862">Zinc</keyword>
<dbReference type="RefSeq" id="XP_009059439.1">
    <property type="nucleotide sequence ID" value="XM_009061191.1"/>
</dbReference>
<proteinExistence type="predicted"/>
<dbReference type="Proteomes" id="UP000030746">
    <property type="component" value="Unassembled WGS sequence"/>
</dbReference>
<evidence type="ECO:0000256" key="9">
    <source>
        <dbReference type="PROSITE-ProRule" id="PRU00601"/>
    </source>
</evidence>
<feature type="compositionally biased region" description="Acidic residues" evidence="11">
    <location>
        <begin position="451"/>
        <end position="469"/>
    </location>
</feature>
<evidence type="ECO:0000256" key="4">
    <source>
        <dbReference type="ARBA" id="ARBA00022833"/>
    </source>
</evidence>
<keyword evidence="3 9" id="KW-0863">Zinc-finger</keyword>
<feature type="zinc finger region" description="C3H1-type" evidence="10">
    <location>
        <begin position="218"/>
        <end position="245"/>
    </location>
</feature>
<dbReference type="OrthoDB" id="411372at2759"/>
<dbReference type="STRING" id="225164.V4A4R0"/>
<dbReference type="CTD" id="20249439"/>
<feature type="domain" description="CHY-type" evidence="13">
    <location>
        <begin position="664"/>
        <end position="733"/>
    </location>
</feature>
<evidence type="ECO:0000256" key="5">
    <source>
        <dbReference type="ARBA" id="ARBA00023242"/>
    </source>
</evidence>
<feature type="region of interest" description="Disordered" evidence="11">
    <location>
        <begin position="739"/>
        <end position="791"/>
    </location>
</feature>
<evidence type="ECO:0000259" key="12">
    <source>
        <dbReference type="PROSITE" id="PS50103"/>
    </source>
</evidence>
<dbReference type="InterPro" id="IPR008913">
    <property type="entry name" value="Znf_CHY"/>
</dbReference>
<feature type="zinc finger region" description="C3H1-type" evidence="10">
    <location>
        <begin position="1"/>
        <end position="28"/>
    </location>
</feature>
<dbReference type="GO" id="GO:0031965">
    <property type="term" value="C:nuclear membrane"/>
    <property type="evidence" value="ECO:0007669"/>
    <property type="project" value="UniProtKB-SubCell"/>
</dbReference>
<feature type="domain" description="C3H1-type" evidence="12">
    <location>
        <begin position="85"/>
        <end position="113"/>
    </location>
</feature>
<dbReference type="GO" id="GO:0008270">
    <property type="term" value="F:zinc ion binding"/>
    <property type="evidence" value="ECO:0007669"/>
    <property type="project" value="UniProtKB-KW"/>
</dbReference>
<feature type="zinc finger region" description="C3H1-type" evidence="10">
    <location>
        <begin position="159"/>
        <end position="187"/>
    </location>
</feature>
<accession>V4A4R0</accession>
<evidence type="ECO:0000256" key="10">
    <source>
        <dbReference type="PROSITE-ProRule" id="PRU00723"/>
    </source>
</evidence>
<feature type="compositionally biased region" description="Basic and acidic residues" evidence="11">
    <location>
        <begin position="194"/>
        <end position="204"/>
    </location>
</feature>
<gene>
    <name evidence="14" type="ORF">LOTGIDRAFT_234076</name>
</gene>
<dbReference type="PANTHER" id="PTHR46527:SF1">
    <property type="entry name" value="NUCLEOPORIN NUP42"/>
    <property type="match status" value="1"/>
</dbReference>
<dbReference type="AlphaFoldDB" id="V4A4R0"/>
<feature type="compositionally biased region" description="Polar residues" evidence="11">
    <location>
        <begin position="205"/>
        <end position="215"/>
    </location>
</feature>
<evidence type="ECO:0000256" key="11">
    <source>
        <dbReference type="SAM" id="MobiDB-lite"/>
    </source>
</evidence>
<protein>
    <recommendedName>
        <fullName evidence="7">Nucleoporin NUP42</fullName>
    </recommendedName>
    <alternativeName>
        <fullName evidence="8">Nucleoporin-like protein 2</fullName>
    </alternativeName>
</protein>
<dbReference type="SUPFAM" id="SSF90229">
    <property type="entry name" value="CCCH zinc finger"/>
    <property type="match status" value="2"/>
</dbReference>
<feature type="domain" description="C3H1-type" evidence="12">
    <location>
        <begin position="1"/>
        <end position="28"/>
    </location>
</feature>
<evidence type="ECO:0000259" key="13">
    <source>
        <dbReference type="PROSITE" id="PS51266"/>
    </source>
</evidence>
<evidence type="ECO:0000256" key="6">
    <source>
        <dbReference type="ARBA" id="ARBA00037262"/>
    </source>
</evidence>
<sequence length="791" mass="90469">MTDKPCKFYVGGKKCKFGKHCKFVHSEGLSNFNSDFKTDDNNGVLNSTACPPQVLYPDEKSFSKLNQEQQNDTAIRNQSKKQKLLQSATFCHFYEKNGFCRYGKNCRFYHGARNQPKEELNLEEDFNKYEKAEVEDADEQDNPAADTSEDLGAVGFENGGRRGLCQFFAENGHCRYERRCRFLHFYAHKKSAEKEIGSNKEQSRNDVVSTEPSVSKNDSNKTTCSFFKKGNCRLGKRCRFEHKTISFSEAPAKSEEPVPLEVHPQPVLTAVRRPVIPVKKTLMRSTATDEEIKNLRKTEIDQFKKRFPSDKLTVITDDDKKFLARFCFTPSDPDWPFDVRNFVIQVEFGARYPLKKLKLNLPEEQDMPDIVRRYVEEGIVEWVDEKTVNLEKSDQLELLFRPLLRWIEKNLEDVVTNGLRQFKKELVAKAAGFEFISASQLQDNIIKESLEETSEEPISDENSPEDENVTESSGSDSDDKENHLVKVDVDKKGTEINFKNLQLKGQTGTLSFKKIHIIIQCGRCKSKSDFSTPGNRLNSVDCTKCHETQLLRYRPTIAHQYSSVIGYLDLENCLPFDLILPECYPVVNCMNCSKSTTISGFCTGQPCDVICRSCHDKLRIAADAVRFLDLQQKVENLEIKQIHKVGVKKTNRVAKDPAIQEGKPLPNNGTCKHYKKSYRWLRFPCCGKTYPCDVCHDENESDHDMKYANRMICGFCCKEQVYSVDKPCKGCESLMTKSSGSHWEGGQGCRDKIKMSRGDSQKYSNMGKTISKHSQKVKDMNGKKKTKLRHA</sequence>
<feature type="zinc finger region" description="C3H1-type" evidence="10">
    <location>
        <begin position="85"/>
        <end position="113"/>
    </location>
</feature>
<feature type="domain" description="C3H1-type" evidence="12">
    <location>
        <begin position="218"/>
        <end position="245"/>
    </location>
</feature>
<dbReference type="SMART" id="SM00356">
    <property type="entry name" value="ZnF_C3H1"/>
    <property type="match status" value="4"/>
</dbReference>
<dbReference type="Pfam" id="PF05495">
    <property type="entry name" value="zf-CHY"/>
    <property type="match status" value="1"/>
</dbReference>
<organism evidence="14 15">
    <name type="scientific">Lottia gigantea</name>
    <name type="common">Giant owl limpet</name>
    <dbReference type="NCBI Taxonomy" id="225164"/>
    <lineage>
        <taxon>Eukaryota</taxon>
        <taxon>Metazoa</taxon>
        <taxon>Spiralia</taxon>
        <taxon>Lophotrochozoa</taxon>
        <taxon>Mollusca</taxon>
        <taxon>Gastropoda</taxon>
        <taxon>Patellogastropoda</taxon>
        <taxon>Lottioidea</taxon>
        <taxon>Lottiidae</taxon>
        <taxon>Lottia</taxon>
    </lineage>
</organism>
<keyword evidence="2 10" id="KW-0479">Metal-binding</keyword>
<evidence type="ECO:0000256" key="1">
    <source>
        <dbReference type="ARBA" id="ARBA00004335"/>
    </source>
</evidence>
<dbReference type="PANTHER" id="PTHR46527">
    <property type="entry name" value="NUCLEOPORIN-LIKE PROTEIN 2"/>
    <property type="match status" value="1"/>
</dbReference>
<evidence type="ECO:0000256" key="7">
    <source>
        <dbReference type="ARBA" id="ARBA00039886"/>
    </source>
</evidence>
<dbReference type="InterPro" id="IPR036855">
    <property type="entry name" value="Znf_CCCH_sf"/>
</dbReference>
<feature type="compositionally biased region" description="Basic and acidic residues" evidence="11">
    <location>
        <begin position="749"/>
        <end position="760"/>
    </location>
</feature>
<feature type="region of interest" description="Disordered" evidence="11">
    <location>
        <begin position="194"/>
        <end position="215"/>
    </location>
</feature>
<dbReference type="KEGG" id="lgi:LOTGIDRAFT_234076"/>
<dbReference type="Gene3D" id="4.10.1000.10">
    <property type="entry name" value="Zinc finger, CCCH-type"/>
    <property type="match status" value="2"/>
</dbReference>
<reference evidence="14 15" key="1">
    <citation type="journal article" date="2013" name="Nature">
        <title>Insights into bilaterian evolution from three spiralian genomes.</title>
        <authorList>
            <person name="Simakov O."/>
            <person name="Marletaz F."/>
            <person name="Cho S.J."/>
            <person name="Edsinger-Gonzales E."/>
            <person name="Havlak P."/>
            <person name="Hellsten U."/>
            <person name="Kuo D.H."/>
            <person name="Larsson T."/>
            <person name="Lv J."/>
            <person name="Arendt D."/>
            <person name="Savage R."/>
            <person name="Osoegawa K."/>
            <person name="de Jong P."/>
            <person name="Grimwood J."/>
            <person name="Chapman J.A."/>
            <person name="Shapiro H."/>
            <person name="Aerts A."/>
            <person name="Otillar R.P."/>
            <person name="Terry A.Y."/>
            <person name="Boore J.L."/>
            <person name="Grigoriev I.V."/>
            <person name="Lindberg D.R."/>
            <person name="Seaver E.C."/>
            <person name="Weisblat D.A."/>
            <person name="Putnam N.H."/>
            <person name="Rokhsar D.S."/>
        </authorList>
    </citation>
    <scope>NUCLEOTIDE SEQUENCE [LARGE SCALE GENOMIC DNA]</scope>
</reference>
<keyword evidence="5" id="KW-0539">Nucleus</keyword>
<evidence type="ECO:0000313" key="14">
    <source>
        <dbReference type="EMBL" id="ESO89970.1"/>
    </source>
</evidence>
<dbReference type="PROSITE" id="PS50103">
    <property type="entry name" value="ZF_C3H1"/>
    <property type="match status" value="4"/>
</dbReference>
<dbReference type="InterPro" id="IPR051767">
    <property type="entry name" value="Nucleoporin_NUP42"/>
</dbReference>
<feature type="region of interest" description="Disordered" evidence="11">
    <location>
        <begin position="451"/>
        <end position="482"/>
    </location>
</feature>
<dbReference type="EMBL" id="KB202518">
    <property type="protein sequence ID" value="ESO89970.1"/>
    <property type="molecule type" value="Genomic_DNA"/>
</dbReference>
<comment type="function">
    <text evidence="6">Required for the export of mRNAs containing poly(A) tails from the nucleus into the cytoplasm.</text>
</comment>
<evidence type="ECO:0000313" key="15">
    <source>
        <dbReference type="Proteomes" id="UP000030746"/>
    </source>
</evidence>
<dbReference type="InterPro" id="IPR037274">
    <property type="entry name" value="Znf_CHY_sf"/>
</dbReference>
<evidence type="ECO:0000256" key="2">
    <source>
        <dbReference type="ARBA" id="ARBA00022723"/>
    </source>
</evidence>
<feature type="domain" description="C3H1-type" evidence="12">
    <location>
        <begin position="159"/>
        <end position="187"/>
    </location>
</feature>
<dbReference type="OMA" id="GIEFVPY"/>
<dbReference type="SUPFAM" id="SSF161219">
    <property type="entry name" value="CHY zinc finger-like"/>
    <property type="match status" value="1"/>
</dbReference>
<keyword evidence="15" id="KW-1185">Reference proteome</keyword>
<name>V4A4R0_LOTGI</name>
<dbReference type="HOGENOM" id="CLU_020944_0_0_1"/>
<evidence type="ECO:0000256" key="8">
    <source>
        <dbReference type="ARBA" id="ARBA00042384"/>
    </source>
</evidence>
<evidence type="ECO:0000256" key="3">
    <source>
        <dbReference type="ARBA" id="ARBA00022771"/>
    </source>
</evidence>
<dbReference type="PROSITE" id="PS51266">
    <property type="entry name" value="ZF_CHY"/>
    <property type="match status" value="1"/>
</dbReference>
<comment type="subcellular location">
    <subcellularLocation>
        <location evidence="1">Nucleus membrane</location>
        <topology evidence="1">Peripheral membrane protein</topology>
        <orientation evidence="1">Cytoplasmic side</orientation>
    </subcellularLocation>
</comment>
<dbReference type="InterPro" id="IPR000571">
    <property type="entry name" value="Znf_CCCH"/>
</dbReference>